<dbReference type="RefSeq" id="WP_083531735.1">
    <property type="nucleotide sequence ID" value="NZ_FQUT01000013.1"/>
</dbReference>
<keyword evidence="1" id="KW-1133">Transmembrane helix</keyword>
<organism evidence="2 3">
    <name type="scientific">Chryseobacterium arachidis</name>
    <dbReference type="NCBI Taxonomy" id="1416778"/>
    <lineage>
        <taxon>Bacteria</taxon>
        <taxon>Pseudomonadati</taxon>
        <taxon>Bacteroidota</taxon>
        <taxon>Flavobacteriia</taxon>
        <taxon>Flavobacteriales</taxon>
        <taxon>Weeksellaceae</taxon>
        <taxon>Chryseobacterium group</taxon>
        <taxon>Chryseobacterium</taxon>
    </lineage>
</organism>
<keyword evidence="1" id="KW-0472">Membrane</keyword>
<reference evidence="3" key="1">
    <citation type="submission" date="2016-11" db="EMBL/GenBank/DDBJ databases">
        <authorList>
            <person name="Varghese N."/>
            <person name="Submissions S."/>
        </authorList>
    </citation>
    <scope>NUCLEOTIDE SEQUENCE [LARGE SCALE GENOMIC DNA]</scope>
    <source>
        <strain evidence="3">DSM 27619</strain>
    </source>
</reference>
<keyword evidence="1" id="KW-0812">Transmembrane</keyword>
<dbReference type="Proteomes" id="UP000184518">
    <property type="component" value="Unassembled WGS sequence"/>
</dbReference>
<evidence type="ECO:0000256" key="1">
    <source>
        <dbReference type="SAM" id="Phobius"/>
    </source>
</evidence>
<accession>A0A1M5ILV5</accession>
<proteinExistence type="predicted"/>
<protein>
    <submittedName>
        <fullName evidence="2">Uncharacterized protein</fullName>
    </submittedName>
</protein>
<evidence type="ECO:0000313" key="2">
    <source>
        <dbReference type="EMBL" id="SHG29292.1"/>
    </source>
</evidence>
<gene>
    <name evidence="2" type="ORF">SAMN05443633_1133</name>
</gene>
<dbReference type="EMBL" id="FQUT01000013">
    <property type="protein sequence ID" value="SHG29292.1"/>
    <property type="molecule type" value="Genomic_DNA"/>
</dbReference>
<dbReference type="OrthoDB" id="964707at2"/>
<evidence type="ECO:0000313" key="3">
    <source>
        <dbReference type="Proteomes" id="UP000184518"/>
    </source>
</evidence>
<dbReference type="STRING" id="1416778.SAMN05443633_1133"/>
<name>A0A1M5ILV5_9FLAO</name>
<keyword evidence="3" id="KW-1185">Reference proteome</keyword>
<sequence length="175" mass="18602">MNFHNIITQLKIFTVKSILVVIFTISYHLLAQTRSITVTGTWAPTIPAITEAGNNYLGTYESATNQVLITAAVPALSTSKISVHYLQNPTWNSSLILSVKRTGTGGSLCIGCSMTGGNTAYIPVPLSTSVDFFSIISGVSLSTFSNIPIQIQLSGVSVTIPSGNYNSRLVFTIGP</sequence>
<dbReference type="AlphaFoldDB" id="A0A1M5ILV5"/>
<feature type="transmembrane region" description="Helical" evidence="1">
    <location>
        <begin position="12"/>
        <end position="30"/>
    </location>
</feature>